<evidence type="ECO:0000256" key="1">
    <source>
        <dbReference type="ARBA" id="ARBA00023125"/>
    </source>
</evidence>
<evidence type="ECO:0000259" key="2">
    <source>
        <dbReference type="PROSITE" id="PS50987"/>
    </source>
</evidence>
<dbReference type="RefSeq" id="WP_189022440.1">
    <property type="nucleotide sequence ID" value="NZ_BMKR01000003.1"/>
</dbReference>
<keyword evidence="1" id="KW-0238">DNA-binding</keyword>
<dbReference type="CDD" id="cd00090">
    <property type="entry name" value="HTH_ARSR"/>
    <property type="match status" value="1"/>
</dbReference>
<dbReference type="GO" id="GO:0003700">
    <property type="term" value="F:DNA-binding transcription factor activity"/>
    <property type="evidence" value="ECO:0007669"/>
    <property type="project" value="InterPro"/>
</dbReference>
<keyword evidence="4" id="KW-1185">Reference proteome</keyword>
<protein>
    <submittedName>
        <fullName evidence="3">Transcriptional regulator</fullName>
    </submittedName>
</protein>
<sequence>MGEPAFKPDVFQAVADPTRRRLLTLLADKEMPIAAISDCFPISRSAVNKHLHVLLDAGLLHSRRTGRETRYRLRPEPLAQLKDWLAFFDQYWDDKLALLKQYVESENE</sequence>
<dbReference type="PANTHER" id="PTHR38600">
    <property type="entry name" value="TRANSCRIPTIONAL REGULATORY PROTEIN"/>
    <property type="match status" value="1"/>
</dbReference>
<dbReference type="PANTHER" id="PTHR38600:SF2">
    <property type="entry name" value="SLL0088 PROTEIN"/>
    <property type="match status" value="1"/>
</dbReference>
<dbReference type="SUPFAM" id="SSF46785">
    <property type="entry name" value="Winged helix' DNA-binding domain"/>
    <property type="match status" value="1"/>
</dbReference>
<dbReference type="InterPro" id="IPR036390">
    <property type="entry name" value="WH_DNA-bd_sf"/>
</dbReference>
<name>A0A917FCN7_9BACL</name>
<dbReference type="InterPro" id="IPR011991">
    <property type="entry name" value="ArsR-like_HTH"/>
</dbReference>
<proteinExistence type="predicted"/>
<dbReference type="PRINTS" id="PR00778">
    <property type="entry name" value="HTHARSR"/>
</dbReference>
<organism evidence="3 4">
    <name type="scientific">Paenibacillus albidus</name>
    <dbReference type="NCBI Taxonomy" id="2041023"/>
    <lineage>
        <taxon>Bacteria</taxon>
        <taxon>Bacillati</taxon>
        <taxon>Bacillota</taxon>
        <taxon>Bacilli</taxon>
        <taxon>Bacillales</taxon>
        <taxon>Paenibacillaceae</taxon>
        <taxon>Paenibacillus</taxon>
    </lineage>
</organism>
<evidence type="ECO:0000313" key="3">
    <source>
        <dbReference type="EMBL" id="GGF66600.1"/>
    </source>
</evidence>
<dbReference type="EMBL" id="BMKR01000003">
    <property type="protein sequence ID" value="GGF66600.1"/>
    <property type="molecule type" value="Genomic_DNA"/>
</dbReference>
<dbReference type="Proteomes" id="UP000637643">
    <property type="component" value="Unassembled WGS sequence"/>
</dbReference>
<dbReference type="GO" id="GO:0003677">
    <property type="term" value="F:DNA binding"/>
    <property type="evidence" value="ECO:0007669"/>
    <property type="project" value="UniProtKB-KW"/>
</dbReference>
<dbReference type="InterPro" id="IPR001845">
    <property type="entry name" value="HTH_ArsR_DNA-bd_dom"/>
</dbReference>
<evidence type="ECO:0000313" key="4">
    <source>
        <dbReference type="Proteomes" id="UP000637643"/>
    </source>
</evidence>
<reference evidence="3" key="2">
    <citation type="submission" date="2020-09" db="EMBL/GenBank/DDBJ databases">
        <authorList>
            <person name="Sun Q."/>
            <person name="Zhou Y."/>
        </authorList>
    </citation>
    <scope>NUCLEOTIDE SEQUENCE</scope>
    <source>
        <strain evidence="3">CGMCC 1.16134</strain>
    </source>
</reference>
<gene>
    <name evidence="3" type="ORF">GCM10010912_09490</name>
</gene>
<dbReference type="SMART" id="SM00418">
    <property type="entry name" value="HTH_ARSR"/>
    <property type="match status" value="1"/>
</dbReference>
<dbReference type="Pfam" id="PF12840">
    <property type="entry name" value="HTH_20"/>
    <property type="match status" value="1"/>
</dbReference>
<accession>A0A917FCN7</accession>
<dbReference type="NCBIfam" id="NF033788">
    <property type="entry name" value="HTH_metalloreg"/>
    <property type="match status" value="1"/>
</dbReference>
<dbReference type="PROSITE" id="PS50987">
    <property type="entry name" value="HTH_ARSR_2"/>
    <property type="match status" value="1"/>
</dbReference>
<reference evidence="3" key="1">
    <citation type="journal article" date="2014" name="Int. J. Syst. Evol. Microbiol.">
        <title>Complete genome sequence of Corynebacterium casei LMG S-19264T (=DSM 44701T), isolated from a smear-ripened cheese.</title>
        <authorList>
            <consortium name="US DOE Joint Genome Institute (JGI-PGF)"/>
            <person name="Walter F."/>
            <person name="Albersmeier A."/>
            <person name="Kalinowski J."/>
            <person name="Ruckert C."/>
        </authorList>
    </citation>
    <scope>NUCLEOTIDE SEQUENCE</scope>
    <source>
        <strain evidence="3">CGMCC 1.16134</strain>
    </source>
</reference>
<dbReference type="Gene3D" id="1.10.10.10">
    <property type="entry name" value="Winged helix-like DNA-binding domain superfamily/Winged helix DNA-binding domain"/>
    <property type="match status" value="1"/>
</dbReference>
<feature type="domain" description="HTH arsR-type" evidence="2">
    <location>
        <begin position="1"/>
        <end position="93"/>
    </location>
</feature>
<dbReference type="InterPro" id="IPR036388">
    <property type="entry name" value="WH-like_DNA-bd_sf"/>
</dbReference>
<dbReference type="AlphaFoldDB" id="A0A917FCN7"/>
<comment type="caution">
    <text evidence="3">The sequence shown here is derived from an EMBL/GenBank/DDBJ whole genome shotgun (WGS) entry which is preliminary data.</text>
</comment>